<name>A0A179V073_BLAGS</name>
<dbReference type="VEuPathDB" id="FungiDB:BDBG_08884"/>
<dbReference type="RefSeq" id="XP_002620715.1">
    <property type="nucleotide sequence ID" value="XM_002620669.2"/>
</dbReference>
<evidence type="ECO:0000313" key="2">
    <source>
        <dbReference type="Proteomes" id="UP000002038"/>
    </source>
</evidence>
<organism evidence="1 2">
    <name type="scientific">Blastomyces gilchristii (strain SLH14081)</name>
    <name type="common">Blastomyces dermatitidis</name>
    <dbReference type="NCBI Taxonomy" id="559298"/>
    <lineage>
        <taxon>Eukaryota</taxon>
        <taxon>Fungi</taxon>
        <taxon>Dikarya</taxon>
        <taxon>Ascomycota</taxon>
        <taxon>Pezizomycotina</taxon>
        <taxon>Eurotiomycetes</taxon>
        <taxon>Eurotiomycetidae</taxon>
        <taxon>Onygenales</taxon>
        <taxon>Ajellomycetaceae</taxon>
        <taxon>Blastomyces</taxon>
    </lineage>
</organism>
<proteinExistence type="predicted"/>
<accession>A0A179V073</accession>
<dbReference type="AlphaFoldDB" id="A0A179V073"/>
<sequence>MNMTTKIIGWVAGQLNKVFLHPAVATPIASYYKKLLIHLNYAKLELGRSPANIDAMASCLEAPRSHIRAYSNVWAGSMLSSNISYDAGFSTTSVHRAPTYTFRPHYTRIDTYEATFSLSHTQISSAGVVCSYSTISMVILITISEKLRFLPKEALEYILEQVWQNFPDIEAIKEDSFIPQDPVDDVLK</sequence>
<dbReference type="OrthoDB" id="4185247at2759"/>
<dbReference type="KEGG" id="bgh:BDBG_08884"/>
<protein>
    <submittedName>
        <fullName evidence="1">Uncharacterized protein</fullName>
    </submittedName>
</protein>
<dbReference type="Proteomes" id="UP000002038">
    <property type="component" value="Unassembled WGS sequence"/>
</dbReference>
<dbReference type="GeneID" id="8501319"/>
<keyword evidence="2" id="KW-1185">Reference proteome</keyword>
<reference evidence="2" key="1">
    <citation type="journal article" date="2015" name="PLoS Genet.">
        <title>The dynamic genome and transcriptome of the human fungal pathogen Blastomyces and close relative Emmonsia.</title>
        <authorList>
            <person name="Munoz J.F."/>
            <person name="Gauthier G.M."/>
            <person name="Desjardins C.A."/>
            <person name="Gallo J.E."/>
            <person name="Holder J."/>
            <person name="Sullivan T.D."/>
            <person name="Marty A.J."/>
            <person name="Carmen J.C."/>
            <person name="Chen Z."/>
            <person name="Ding L."/>
            <person name="Gujja S."/>
            <person name="Magrini V."/>
            <person name="Misas E."/>
            <person name="Mitreva M."/>
            <person name="Priest M."/>
            <person name="Saif S."/>
            <person name="Whiston E.A."/>
            <person name="Young S."/>
            <person name="Zeng Q."/>
            <person name="Goldman W.E."/>
            <person name="Mardis E.R."/>
            <person name="Taylor J.W."/>
            <person name="McEwen J.G."/>
            <person name="Clay O.K."/>
            <person name="Klein B.S."/>
            <person name="Cuomo C.A."/>
        </authorList>
    </citation>
    <scope>NUCLEOTIDE SEQUENCE [LARGE SCALE GENOMIC DNA]</scope>
    <source>
        <strain evidence="2">SLH14081</strain>
    </source>
</reference>
<evidence type="ECO:0000313" key="1">
    <source>
        <dbReference type="EMBL" id="OAT13744.1"/>
    </source>
</evidence>
<gene>
    <name evidence="1" type="ORF">BDBG_08884</name>
</gene>
<dbReference type="EMBL" id="GG657478">
    <property type="protein sequence ID" value="OAT13744.1"/>
    <property type="molecule type" value="Genomic_DNA"/>
</dbReference>